<feature type="chain" id="PRO_5037967364" description="LPXTG cell wall anchor domain-containing protein" evidence="3">
    <location>
        <begin position="29"/>
        <end position="278"/>
    </location>
</feature>
<keyword evidence="3" id="KW-0732">Signal</keyword>
<organism evidence="4 5">
    <name type="scientific">Schaalia hyovaginalis</name>
    <dbReference type="NCBI Taxonomy" id="29316"/>
    <lineage>
        <taxon>Bacteria</taxon>
        <taxon>Bacillati</taxon>
        <taxon>Actinomycetota</taxon>
        <taxon>Actinomycetes</taxon>
        <taxon>Actinomycetales</taxon>
        <taxon>Actinomycetaceae</taxon>
        <taxon>Schaalia</taxon>
    </lineage>
</organism>
<sequence length="278" mass="28168">MRTRAMTAFSATMLGGLLLLAPIGAASAEGAADANPDPSIERPAPSPLSLILADADGADPSPVLKIKVGETRRIVLTLRNDGTSDLKKLNVTDVSASPTVKLVEQTCRPHDEILSPTSEFVLGVDQSVTCSFTVEGVSKGEGLLKMTAFGIGDAGGTGDHVGLLMDVVEDAPVPPVVPDKPVNPDKPVEPENPAQPDKPGDSGKPADKPGDSGKPADKPSGPQAPASTTTPASSTTAPAASKRSEVKLANTGAALIGILPLAAALGIGGVMLGRRKRS</sequence>
<evidence type="ECO:0000313" key="4">
    <source>
        <dbReference type="EMBL" id="MBB6334535.1"/>
    </source>
</evidence>
<name>A0A923IXV6_9ACTO</name>
<comment type="caution">
    <text evidence="4">The sequence shown here is derived from an EMBL/GenBank/DDBJ whole genome shotgun (WGS) entry which is preliminary data.</text>
</comment>
<feature type="transmembrane region" description="Helical" evidence="2">
    <location>
        <begin position="252"/>
        <end position="272"/>
    </location>
</feature>
<feature type="signal peptide" evidence="3">
    <location>
        <begin position="1"/>
        <end position="28"/>
    </location>
</feature>
<evidence type="ECO:0000313" key="5">
    <source>
        <dbReference type="Proteomes" id="UP000617426"/>
    </source>
</evidence>
<evidence type="ECO:0000256" key="3">
    <source>
        <dbReference type="SAM" id="SignalP"/>
    </source>
</evidence>
<dbReference type="AlphaFoldDB" id="A0A923IXV6"/>
<accession>A0A923IXV6</accession>
<feature type="compositionally biased region" description="Basic and acidic residues" evidence="1">
    <location>
        <begin position="198"/>
        <end position="217"/>
    </location>
</feature>
<dbReference type="RefSeq" id="WP_184452429.1">
    <property type="nucleotide sequence ID" value="NZ_JACHMK010000001.1"/>
</dbReference>
<dbReference type="Proteomes" id="UP000617426">
    <property type="component" value="Unassembled WGS sequence"/>
</dbReference>
<feature type="region of interest" description="Disordered" evidence="1">
    <location>
        <begin position="172"/>
        <end position="244"/>
    </location>
</feature>
<evidence type="ECO:0008006" key="6">
    <source>
        <dbReference type="Google" id="ProtNLM"/>
    </source>
</evidence>
<proteinExistence type="predicted"/>
<keyword evidence="2" id="KW-0472">Membrane</keyword>
<keyword evidence="5" id="KW-1185">Reference proteome</keyword>
<feature type="compositionally biased region" description="Low complexity" evidence="1">
    <location>
        <begin position="219"/>
        <end position="241"/>
    </location>
</feature>
<gene>
    <name evidence="4" type="ORF">HD592_001100</name>
</gene>
<dbReference type="EMBL" id="JACHMK010000001">
    <property type="protein sequence ID" value="MBB6334535.1"/>
    <property type="molecule type" value="Genomic_DNA"/>
</dbReference>
<keyword evidence="2" id="KW-0812">Transmembrane</keyword>
<reference evidence="4" key="1">
    <citation type="submission" date="2020-08" db="EMBL/GenBank/DDBJ databases">
        <title>Sequencing the genomes of 1000 actinobacteria strains.</title>
        <authorList>
            <person name="Klenk H.-P."/>
        </authorList>
    </citation>
    <scope>NUCLEOTIDE SEQUENCE</scope>
    <source>
        <strain evidence="4">DSM 10695</strain>
    </source>
</reference>
<keyword evidence="2" id="KW-1133">Transmembrane helix</keyword>
<protein>
    <recommendedName>
        <fullName evidence="6">LPXTG cell wall anchor domain-containing protein</fullName>
    </recommendedName>
</protein>
<evidence type="ECO:0000256" key="2">
    <source>
        <dbReference type="SAM" id="Phobius"/>
    </source>
</evidence>
<evidence type="ECO:0000256" key="1">
    <source>
        <dbReference type="SAM" id="MobiDB-lite"/>
    </source>
</evidence>